<protein>
    <submittedName>
        <fullName evidence="9">Nuclease harbi1</fullName>
    </submittedName>
</protein>
<dbReference type="InterPro" id="IPR027806">
    <property type="entry name" value="HARBI1_dom"/>
</dbReference>
<evidence type="ECO:0000259" key="8">
    <source>
        <dbReference type="Pfam" id="PF13359"/>
    </source>
</evidence>
<accession>A0A0J7KAV3</accession>
<dbReference type="PANTHER" id="PTHR22930">
    <property type="match status" value="1"/>
</dbReference>
<organism evidence="9 10">
    <name type="scientific">Lasius niger</name>
    <name type="common">Black garden ant</name>
    <dbReference type="NCBI Taxonomy" id="67767"/>
    <lineage>
        <taxon>Eukaryota</taxon>
        <taxon>Metazoa</taxon>
        <taxon>Ecdysozoa</taxon>
        <taxon>Arthropoda</taxon>
        <taxon>Hexapoda</taxon>
        <taxon>Insecta</taxon>
        <taxon>Pterygota</taxon>
        <taxon>Neoptera</taxon>
        <taxon>Endopterygota</taxon>
        <taxon>Hymenoptera</taxon>
        <taxon>Apocrita</taxon>
        <taxon>Aculeata</taxon>
        <taxon>Formicoidea</taxon>
        <taxon>Formicidae</taxon>
        <taxon>Formicinae</taxon>
        <taxon>Lasius</taxon>
        <taxon>Lasius</taxon>
    </lineage>
</organism>
<keyword evidence="5" id="KW-0479">Metal-binding</keyword>
<dbReference type="PANTHER" id="PTHR22930:SF85">
    <property type="entry name" value="GH03217P-RELATED"/>
    <property type="match status" value="1"/>
</dbReference>
<evidence type="ECO:0000256" key="5">
    <source>
        <dbReference type="ARBA" id="ARBA00022723"/>
    </source>
</evidence>
<comment type="caution">
    <text evidence="9">The sequence shown here is derived from an EMBL/GenBank/DDBJ whole genome shotgun (WGS) entry which is preliminary data.</text>
</comment>
<keyword evidence="6" id="KW-0378">Hydrolase</keyword>
<dbReference type="GO" id="GO:0005634">
    <property type="term" value="C:nucleus"/>
    <property type="evidence" value="ECO:0007669"/>
    <property type="project" value="UniProtKB-SubCell"/>
</dbReference>
<dbReference type="GO" id="GO:0004518">
    <property type="term" value="F:nuclease activity"/>
    <property type="evidence" value="ECO:0007669"/>
    <property type="project" value="UniProtKB-KW"/>
</dbReference>
<evidence type="ECO:0000313" key="9">
    <source>
        <dbReference type="EMBL" id="KMQ87376.1"/>
    </source>
</evidence>
<evidence type="ECO:0000256" key="7">
    <source>
        <dbReference type="ARBA" id="ARBA00023242"/>
    </source>
</evidence>
<evidence type="ECO:0000256" key="6">
    <source>
        <dbReference type="ARBA" id="ARBA00022801"/>
    </source>
</evidence>
<keyword evidence="10" id="KW-1185">Reference proteome</keyword>
<keyword evidence="7" id="KW-0539">Nucleus</keyword>
<gene>
    <name evidence="9" type="ORF">RF55_13352</name>
</gene>
<dbReference type="Proteomes" id="UP000036403">
    <property type="component" value="Unassembled WGS sequence"/>
</dbReference>
<name>A0A0J7KAV3_LASNI</name>
<dbReference type="EMBL" id="LBMM01010581">
    <property type="protein sequence ID" value="KMQ87376.1"/>
    <property type="molecule type" value="Genomic_DNA"/>
</dbReference>
<evidence type="ECO:0000313" key="10">
    <source>
        <dbReference type="Proteomes" id="UP000036403"/>
    </source>
</evidence>
<feature type="domain" description="DDE Tnp4" evidence="8">
    <location>
        <begin position="204"/>
        <end position="359"/>
    </location>
</feature>
<evidence type="ECO:0000256" key="2">
    <source>
        <dbReference type="ARBA" id="ARBA00004123"/>
    </source>
</evidence>
<proteinExistence type="inferred from homology"/>
<reference evidence="9 10" key="1">
    <citation type="submission" date="2015-04" db="EMBL/GenBank/DDBJ databases">
        <title>Lasius niger genome sequencing.</title>
        <authorList>
            <person name="Konorov E.A."/>
            <person name="Nikitin M.A."/>
            <person name="Kirill M.V."/>
            <person name="Chang P."/>
        </authorList>
    </citation>
    <scope>NUCLEOTIDE SEQUENCE [LARGE SCALE GENOMIC DNA]</scope>
    <source>
        <tissue evidence="9">Whole</tissue>
    </source>
</reference>
<dbReference type="Pfam" id="PF13359">
    <property type="entry name" value="DDE_Tnp_4"/>
    <property type="match status" value="1"/>
</dbReference>
<keyword evidence="4" id="KW-0540">Nuclease</keyword>
<dbReference type="STRING" id="67767.A0A0J7KAV3"/>
<dbReference type="PaxDb" id="67767-A0A0J7KAV3"/>
<dbReference type="OrthoDB" id="7700827at2759"/>
<evidence type="ECO:0000256" key="1">
    <source>
        <dbReference type="ARBA" id="ARBA00001968"/>
    </source>
</evidence>
<dbReference type="GO" id="GO:0016787">
    <property type="term" value="F:hydrolase activity"/>
    <property type="evidence" value="ECO:0007669"/>
    <property type="project" value="UniProtKB-KW"/>
</dbReference>
<evidence type="ECO:0000256" key="4">
    <source>
        <dbReference type="ARBA" id="ARBA00022722"/>
    </source>
</evidence>
<comment type="similarity">
    <text evidence="3">Belongs to the HARBI1 family.</text>
</comment>
<comment type="subcellular location">
    <subcellularLocation>
        <location evidence="2">Nucleus</location>
    </subcellularLocation>
</comment>
<dbReference type="GO" id="GO:0046872">
    <property type="term" value="F:metal ion binding"/>
    <property type="evidence" value="ECO:0007669"/>
    <property type="project" value="UniProtKB-KW"/>
</dbReference>
<dbReference type="InterPro" id="IPR045249">
    <property type="entry name" value="HARBI1-like"/>
</dbReference>
<comment type="cofactor">
    <cofactor evidence="1">
        <name>a divalent metal cation</name>
        <dbReference type="ChEBI" id="CHEBI:60240"/>
    </cofactor>
</comment>
<evidence type="ECO:0000256" key="3">
    <source>
        <dbReference type="ARBA" id="ARBA00006958"/>
    </source>
</evidence>
<sequence>MEDEIIIAIAADLSSSSASSNSNTSSSLNIFNDSEITTNSTNESDASTSSEEAGDDILFSLYQLLMYGRRRSKVEGFLNTVDLYSDTVFKEHFRLQRHTAYLQIDMLQQSDFIPSHSSGMRKISAEWSFLIFLWYIANTEPLRTLGDRFDVSVSSIFRVIHRVVEWLLSRLDEEIKWPEGNDAILVTSQKFEAKRGIKKCIGAIDCTHIAIRQPVDHPRDYCNRKRFFSIVLQGVVDADMKFTNIYCGEPGSLHDARVLRRSLLYDTAQNDMENIFPNETCIIGDSAYPSLPWLVLPFRDNGPLTAQQSEFNFLHSSTRMAVERAFGYLKGRFRRLRFLELLDIQFIPKLITAACIMHNITIKENNENEFFVNDINDFVDNAADDNYEINLHVNRNRNEIIDRRMQMFCELFPE</sequence>
<dbReference type="AlphaFoldDB" id="A0A0J7KAV3"/>